<dbReference type="NCBIfam" id="NF003591">
    <property type="entry name" value="PRK05254.1-4"/>
    <property type="match status" value="1"/>
</dbReference>
<dbReference type="EC" id="3.2.2.27" evidence="4 9"/>
<evidence type="ECO:0000256" key="6">
    <source>
        <dbReference type="ARBA" id="ARBA00022763"/>
    </source>
</evidence>
<dbReference type="Pfam" id="PF03167">
    <property type="entry name" value="UDG"/>
    <property type="match status" value="1"/>
</dbReference>
<dbReference type="SUPFAM" id="SSF52141">
    <property type="entry name" value="Uracil-DNA glycosylase-like"/>
    <property type="match status" value="1"/>
</dbReference>
<evidence type="ECO:0000256" key="1">
    <source>
        <dbReference type="ARBA" id="ARBA00001400"/>
    </source>
</evidence>
<evidence type="ECO:0000256" key="2">
    <source>
        <dbReference type="ARBA" id="ARBA00002631"/>
    </source>
</evidence>
<dbReference type="PANTHER" id="PTHR11264">
    <property type="entry name" value="URACIL-DNA GLYCOSYLASE"/>
    <property type="match status" value="1"/>
</dbReference>
<organism evidence="13 14">
    <name type="scientific">Pseudomonas frederiksbergensis</name>
    <dbReference type="NCBI Taxonomy" id="104087"/>
    <lineage>
        <taxon>Bacteria</taxon>
        <taxon>Pseudomonadati</taxon>
        <taxon>Pseudomonadota</taxon>
        <taxon>Gammaproteobacteria</taxon>
        <taxon>Pseudomonadales</taxon>
        <taxon>Pseudomonadaceae</taxon>
        <taxon>Pseudomonas</taxon>
    </lineage>
</organism>
<evidence type="ECO:0000256" key="11">
    <source>
        <dbReference type="RuleBase" id="RU003780"/>
    </source>
</evidence>
<dbReference type="FunFam" id="3.40.470.10:FF:000001">
    <property type="entry name" value="Uracil-DNA glycosylase"/>
    <property type="match status" value="1"/>
</dbReference>
<dbReference type="NCBIfam" id="NF003592">
    <property type="entry name" value="PRK05254.1-5"/>
    <property type="match status" value="1"/>
</dbReference>
<sequence>MTMTADDRIKLEPSWKEALRDEFDQPYMAELRSFLQQERAAGKEIYPPGPMIFNALNSTPLDKVKVVILGQDPYHGPGQAHGLCFSVQPGVPAPPSLVNIYKELKRDLNIDIPSHGYLQSWADQGVLMINTTMTVERANANAHKDKGWQFFTDRIIEVVSAHQPHLVFMLWGAHAQSKQKLIDATKHLVLTSVHPSPLSAYRGFLGCGHFSRTNKFLEQNGEAPIEWRLPPV</sequence>
<accession>A0A6L5BXH8</accession>
<evidence type="ECO:0000256" key="10">
    <source>
        <dbReference type="PROSITE-ProRule" id="PRU10072"/>
    </source>
</evidence>
<protein>
    <recommendedName>
        <fullName evidence="5 9">Uracil-DNA glycosylase</fullName>
        <shortName evidence="9">UDG</shortName>
        <ecNumber evidence="4 9">3.2.2.27</ecNumber>
    </recommendedName>
</protein>
<comment type="caution">
    <text evidence="13">The sequence shown here is derived from an EMBL/GenBank/DDBJ whole genome shotgun (WGS) entry which is preliminary data.</text>
</comment>
<feature type="domain" description="Uracil-DNA glycosylase-like" evidence="12">
    <location>
        <begin position="57"/>
        <end position="217"/>
    </location>
</feature>
<dbReference type="NCBIfam" id="NF003589">
    <property type="entry name" value="PRK05254.1-2"/>
    <property type="match status" value="1"/>
</dbReference>
<dbReference type="Gene3D" id="3.40.470.10">
    <property type="entry name" value="Uracil-DNA glycosylase-like domain"/>
    <property type="match status" value="1"/>
</dbReference>
<name>A0A6L5BXH8_9PSED</name>
<comment type="similarity">
    <text evidence="3 9 11">Belongs to the uracil-DNA glycosylase (UDG) superfamily. UNG family.</text>
</comment>
<dbReference type="NCBIfam" id="TIGR00628">
    <property type="entry name" value="ung"/>
    <property type="match status" value="1"/>
</dbReference>
<keyword evidence="13" id="KW-0326">Glycosidase</keyword>
<dbReference type="HAMAP" id="MF_00148">
    <property type="entry name" value="UDG"/>
    <property type="match status" value="1"/>
</dbReference>
<dbReference type="InterPro" id="IPR036895">
    <property type="entry name" value="Uracil-DNA_glycosylase-like_sf"/>
</dbReference>
<dbReference type="SMART" id="SM00987">
    <property type="entry name" value="UreE_C"/>
    <property type="match status" value="1"/>
</dbReference>
<gene>
    <name evidence="9" type="primary">ung</name>
    <name evidence="13" type="ORF">FX983_01285</name>
</gene>
<dbReference type="Proteomes" id="UP000475265">
    <property type="component" value="Unassembled WGS sequence"/>
</dbReference>
<reference evidence="13 14" key="1">
    <citation type="submission" date="2019-12" db="EMBL/GenBank/DDBJ databases">
        <title>Endophytic bacteria associated with Panax ginseng seedlings.</title>
        <authorList>
            <person name="Park J.M."/>
            <person name="Shin R."/>
            <person name="Jo S.H."/>
        </authorList>
    </citation>
    <scope>NUCLEOTIDE SEQUENCE [LARGE SCALE GENOMIC DNA]</scope>
    <source>
        <strain evidence="13 14">PgKB32</strain>
    </source>
</reference>
<dbReference type="PANTHER" id="PTHR11264:SF0">
    <property type="entry name" value="URACIL-DNA GLYCOSYLASE"/>
    <property type="match status" value="1"/>
</dbReference>
<evidence type="ECO:0000256" key="4">
    <source>
        <dbReference type="ARBA" id="ARBA00012030"/>
    </source>
</evidence>
<evidence type="ECO:0000256" key="3">
    <source>
        <dbReference type="ARBA" id="ARBA00008184"/>
    </source>
</evidence>
<dbReference type="GO" id="GO:0005737">
    <property type="term" value="C:cytoplasm"/>
    <property type="evidence" value="ECO:0007669"/>
    <property type="project" value="UniProtKB-SubCell"/>
</dbReference>
<feature type="active site" description="Proton acceptor" evidence="9 10">
    <location>
        <position position="72"/>
    </location>
</feature>
<dbReference type="SMART" id="SM00986">
    <property type="entry name" value="UDG"/>
    <property type="match status" value="1"/>
</dbReference>
<dbReference type="NCBIfam" id="NF003588">
    <property type="entry name" value="PRK05254.1-1"/>
    <property type="match status" value="1"/>
</dbReference>
<evidence type="ECO:0000259" key="12">
    <source>
        <dbReference type="SMART" id="SM00986"/>
    </source>
</evidence>
<dbReference type="PROSITE" id="PS00130">
    <property type="entry name" value="U_DNA_GLYCOSYLASE"/>
    <property type="match status" value="1"/>
</dbReference>
<evidence type="ECO:0000256" key="8">
    <source>
        <dbReference type="ARBA" id="ARBA00023204"/>
    </source>
</evidence>
<keyword evidence="9" id="KW-0963">Cytoplasm</keyword>
<evidence type="ECO:0000256" key="7">
    <source>
        <dbReference type="ARBA" id="ARBA00022801"/>
    </source>
</evidence>
<keyword evidence="7 9" id="KW-0378">Hydrolase</keyword>
<dbReference type="AlphaFoldDB" id="A0A6L5BXH8"/>
<dbReference type="CDD" id="cd10027">
    <property type="entry name" value="UDG-F1-like"/>
    <property type="match status" value="1"/>
</dbReference>
<dbReference type="InterPro" id="IPR018085">
    <property type="entry name" value="Ura-DNA_Glyclase_AS"/>
</dbReference>
<evidence type="ECO:0000256" key="5">
    <source>
        <dbReference type="ARBA" id="ARBA00018429"/>
    </source>
</evidence>
<evidence type="ECO:0000313" key="14">
    <source>
        <dbReference type="Proteomes" id="UP000475265"/>
    </source>
</evidence>
<dbReference type="InterPro" id="IPR002043">
    <property type="entry name" value="UDG_fam1"/>
</dbReference>
<dbReference type="GO" id="GO:0097510">
    <property type="term" value="P:base-excision repair, AP site formation via deaminated base removal"/>
    <property type="evidence" value="ECO:0007669"/>
    <property type="project" value="TreeGrafter"/>
</dbReference>
<comment type="function">
    <text evidence="2 9 11">Excises uracil residues from the DNA which can arise as a result of misincorporation of dUMP residues by DNA polymerase or due to deamination of cytosine.</text>
</comment>
<comment type="subcellular location">
    <subcellularLocation>
        <location evidence="9">Cytoplasm</location>
    </subcellularLocation>
</comment>
<dbReference type="GO" id="GO:0004844">
    <property type="term" value="F:uracil DNA N-glycosylase activity"/>
    <property type="evidence" value="ECO:0007669"/>
    <property type="project" value="UniProtKB-UniRule"/>
</dbReference>
<evidence type="ECO:0000256" key="9">
    <source>
        <dbReference type="HAMAP-Rule" id="MF_00148"/>
    </source>
</evidence>
<evidence type="ECO:0000313" key="13">
    <source>
        <dbReference type="EMBL" id="KAF2393321.1"/>
    </source>
</evidence>
<proteinExistence type="inferred from homology"/>
<keyword evidence="6 9" id="KW-0227">DNA damage</keyword>
<dbReference type="EMBL" id="JAAAXX010000001">
    <property type="protein sequence ID" value="KAF2393321.1"/>
    <property type="molecule type" value="Genomic_DNA"/>
</dbReference>
<comment type="catalytic activity">
    <reaction evidence="1 9 11">
        <text>Hydrolyzes single-stranded DNA or mismatched double-stranded DNA and polynucleotides, releasing free uracil.</text>
        <dbReference type="EC" id="3.2.2.27"/>
    </reaction>
</comment>
<dbReference type="InterPro" id="IPR005122">
    <property type="entry name" value="Uracil-DNA_glycosylase-like"/>
</dbReference>
<keyword evidence="8 9" id="KW-0234">DNA repair</keyword>